<keyword evidence="4 10" id="KW-0808">Transferase</keyword>
<dbReference type="EMBL" id="CP042382">
    <property type="protein sequence ID" value="QEA40708.1"/>
    <property type="molecule type" value="Genomic_DNA"/>
</dbReference>
<dbReference type="GO" id="GO:0005737">
    <property type="term" value="C:cytoplasm"/>
    <property type="evidence" value="ECO:0007669"/>
    <property type="project" value="TreeGrafter"/>
</dbReference>
<evidence type="ECO:0000256" key="7">
    <source>
        <dbReference type="ARBA" id="ARBA00022840"/>
    </source>
</evidence>
<dbReference type="AlphaFoldDB" id="A0A5B8T0X5"/>
<dbReference type="GO" id="GO:0019521">
    <property type="term" value="P:D-gluconate metabolic process"/>
    <property type="evidence" value="ECO:0007669"/>
    <property type="project" value="UniProtKB-KW"/>
</dbReference>
<evidence type="ECO:0000256" key="2">
    <source>
        <dbReference type="ARBA" id="ARBA00008420"/>
    </source>
</evidence>
<dbReference type="CDD" id="cd02021">
    <property type="entry name" value="GntK"/>
    <property type="match status" value="1"/>
</dbReference>
<evidence type="ECO:0000313" key="11">
    <source>
        <dbReference type="EMBL" id="QEA40708.1"/>
    </source>
</evidence>
<keyword evidence="8" id="KW-0311">Gluconate utilization</keyword>
<dbReference type="PANTHER" id="PTHR43442">
    <property type="entry name" value="GLUCONOKINASE-RELATED"/>
    <property type="match status" value="1"/>
</dbReference>
<comment type="similarity">
    <text evidence="2 10">Belongs to the gluconokinase GntK/GntV family.</text>
</comment>
<dbReference type="NCBIfam" id="TIGR01313">
    <property type="entry name" value="therm_gnt_kin"/>
    <property type="match status" value="1"/>
</dbReference>
<evidence type="ECO:0000256" key="4">
    <source>
        <dbReference type="ARBA" id="ARBA00022679"/>
    </source>
</evidence>
<protein>
    <recommendedName>
        <fullName evidence="3 10">Gluconokinase</fullName>
        <ecNumber evidence="3 10">2.7.1.12</ecNumber>
    </recommendedName>
</protein>
<dbReference type="FunFam" id="3.40.50.300:FF:000522">
    <property type="entry name" value="Gluconokinase"/>
    <property type="match status" value="1"/>
</dbReference>
<dbReference type="EC" id="2.7.1.12" evidence="3 10"/>
<dbReference type="GO" id="GO:0046316">
    <property type="term" value="F:gluconokinase activity"/>
    <property type="evidence" value="ECO:0007669"/>
    <property type="project" value="UniProtKB-EC"/>
</dbReference>
<keyword evidence="5 10" id="KW-0547">Nucleotide-binding</keyword>
<dbReference type="PANTHER" id="PTHR43442:SF3">
    <property type="entry name" value="GLUCONOKINASE-RELATED"/>
    <property type="match status" value="1"/>
</dbReference>
<proteinExistence type="inferred from homology"/>
<dbReference type="RefSeq" id="WP_147185973.1">
    <property type="nucleotide sequence ID" value="NZ_CP042382.1"/>
</dbReference>
<keyword evidence="6 10" id="KW-0418">Kinase</keyword>
<sequence length="170" mass="19284">MRDTPSCILVMGVSGSGKSHIGKLLAKTLGMRYIDADDHHGPENIAKMARGEPLDDDDRREWLITLADLYSHHQREAKSLVISCSALKRDYRDRLRQAAPQLKILYLHGSRELLLKRLGNRRAHFFAGEHMLNSQLATLEPPDETEAFRCDIRLTPREIVAAFSRHLASC</sequence>
<organism evidence="11 12">
    <name type="scientific">Pistricoccus aurantiacus</name>
    <dbReference type="NCBI Taxonomy" id="1883414"/>
    <lineage>
        <taxon>Bacteria</taxon>
        <taxon>Pseudomonadati</taxon>
        <taxon>Pseudomonadota</taxon>
        <taxon>Gammaproteobacteria</taxon>
        <taxon>Oceanospirillales</taxon>
        <taxon>Halomonadaceae</taxon>
        <taxon>Pistricoccus</taxon>
    </lineage>
</organism>
<comment type="pathway">
    <text evidence="1">Carbohydrate acid metabolism.</text>
</comment>
<evidence type="ECO:0000256" key="1">
    <source>
        <dbReference type="ARBA" id="ARBA00004761"/>
    </source>
</evidence>
<keyword evidence="12" id="KW-1185">Reference proteome</keyword>
<dbReference type="InterPro" id="IPR027417">
    <property type="entry name" value="P-loop_NTPase"/>
</dbReference>
<comment type="catalytic activity">
    <reaction evidence="9 10">
        <text>D-gluconate + ATP = 6-phospho-D-gluconate + ADP + H(+)</text>
        <dbReference type="Rhea" id="RHEA:19433"/>
        <dbReference type="ChEBI" id="CHEBI:15378"/>
        <dbReference type="ChEBI" id="CHEBI:18391"/>
        <dbReference type="ChEBI" id="CHEBI:30616"/>
        <dbReference type="ChEBI" id="CHEBI:58759"/>
        <dbReference type="ChEBI" id="CHEBI:456216"/>
        <dbReference type="EC" id="2.7.1.12"/>
    </reaction>
</comment>
<evidence type="ECO:0000256" key="5">
    <source>
        <dbReference type="ARBA" id="ARBA00022741"/>
    </source>
</evidence>
<dbReference type="GO" id="GO:0005524">
    <property type="term" value="F:ATP binding"/>
    <property type="evidence" value="ECO:0007669"/>
    <property type="project" value="UniProtKB-KW"/>
</dbReference>
<dbReference type="InterPro" id="IPR006001">
    <property type="entry name" value="Therm_gnt_kin"/>
</dbReference>
<gene>
    <name evidence="11" type="ORF">FGL86_17590</name>
</gene>
<dbReference type="Pfam" id="PF13671">
    <property type="entry name" value="AAA_33"/>
    <property type="match status" value="1"/>
</dbReference>
<dbReference type="OrthoDB" id="9795716at2"/>
<accession>A0A5B8T0X5</accession>
<evidence type="ECO:0000313" key="12">
    <source>
        <dbReference type="Proteomes" id="UP000321272"/>
    </source>
</evidence>
<evidence type="ECO:0000256" key="8">
    <source>
        <dbReference type="ARBA" id="ARBA00023064"/>
    </source>
</evidence>
<dbReference type="Gene3D" id="3.40.50.300">
    <property type="entry name" value="P-loop containing nucleotide triphosphate hydrolases"/>
    <property type="match status" value="1"/>
</dbReference>
<evidence type="ECO:0000256" key="6">
    <source>
        <dbReference type="ARBA" id="ARBA00022777"/>
    </source>
</evidence>
<evidence type="ECO:0000256" key="9">
    <source>
        <dbReference type="ARBA" id="ARBA00048090"/>
    </source>
</evidence>
<evidence type="ECO:0000256" key="3">
    <source>
        <dbReference type="ARBA" id="ARBA00012054"/>
    </source>
</evidence>
<keyword evidence="7 10" id="KW-0067">ATP-binding</keyword>
<dbReference type="Proteomes" id="UP000321272">
    <property type="component" value="Chromosome"/>
</dbReference>
<reference evidence="11 12" key="1">
    <citation type="submission" date="2019-06" db="EMBL/GenBank/DDBJ databases">
        <title>Genome analyses of bacteria isolated from kimchi.</title>
        <authorList>
            <person name="Lee S."/>
            <person name="Ahn S."/>
            <person name="Roh S."/>
        </authorList>
    </citation>
    <scope>NUCLEOTIDE SEQUENCE [LARGE SCALE GENOMIC DNA]</scope>
    <source>
        <strain evidence="11 12">CBA4606</strain>
    </source>
</reference>
<name>A0A5B8T0X5_9GAMM</name>
<dbReference type="SUPFAM" id="SSF52540">
    <property type="entry name" value="P-loop containing nucleoside triphosphate hydrolases"/>
    <property type="match status" value="1"/>
</dbReference>
<dbReference type="KEGG" id="paur:FGL86_17590"/>
<evidence type="ECO:0000256" key="10">
    <source>
        <dbReference type="RuleBase" id="RU363066"/>
    </source>
</evidence>